<feature type="domain" description="DNA methylase N-4/N-6" evidence="4">
    <location>
        <begin position="25"/>
        <end position="233"/>
    </location>
</feature>
<dbReference type="Pfam" id="PF01555">
    <property type="entry name" value="N6_N4_Mtase"/>
    <property type="match status" value="1"/>
</dbReference>
<dbReference type="InterPro" id="IPR001091">
    <property type="entry name" value="RM_Methyltransferase"/>
</dbReference>
<evidence type="ECO:0000256" key="1">
    <source>
        <dbReference type="ARBA" id="ARBA00022603"/>
    </source>
</evidence>
<dbReference type="RefSeq" id="WP_184259461.1">
    <property type="nucleotide sequence ID" value="NZ_JACHIO010000024.1"/>
</dbReference>
<evidence type="ECO:0000256" key="3">
    <source>
        <dbReference type="RuleBase" id="RU362026"/>
    </source>
</evidence>
<dbReference type="PRINTS" id="PR00508">
    <property type="entry name" value="S21N4MTFRASE"/>
</dbReference>
<comment type="caution">
    <text evidence="5">The sequence shown here is derived from an EMBL/GenBank/DDBJ whole genome shotgun (WGS) entry which is preliminary data.</text>
</comment>
<dbReference type="EC" id="2.1.1.-" evidence="3"/>
<keyword evidence="1 5" id="KW-0489">Methyltransferase</keyword>
<gene>
    <name evidence="5" type="ORF">HDF15_004531</name>
</gene>
<evidence type="ECO:0000259" key="4">
    <source>
        <dbReference type="Pfam" id="PF01555"/>
    </source>
</evidence>
<dbReference type="Gene3D" id="3.40.50.150">
    <property type="entry name" value="Vaccinia Virus protein VP39"/>
    <property type="match status" value="1"/>
</dbReference>
<protein>
    <recommendedName>
        <fullName evidence="3">Methyltransferase</fullName>
        <ecNumber evidence="3">2.1.1.-</ecNumber>
    </recommendedName>
</protein>
<dbReference type="GO" id="GO:0032259">
    <property type="term" value="P:methylation"/>
    <property type="evidence" value="ECO:0007669"/>
    <property type="project" value="UniProtKB-KW"/>
</dbReference>
<reference evidence="5 6" key="1">
    <citation type="submission" date="2020-08" db="EMBL/GenBank/DDBJ databases">
        <title>Genomic Encyclopedia of Type Strains, Phase IV (KMG-V): Genome sequencing to study the core and pangenomes of soil and plant-associated prokaryotes.</title>
        <authorList>
            <person name="Whitman W."/>
        </authorList>
    </citation>
    <scope>NUCLEOTIDE SEQUENCE [LARGE SCALE GENOMIC DNA]</scope>
    <source>
        <strain evidence="5 6">X5P3</strain>
    </source>
</reference>
<dbReference type="GO" id="GO:0003677">
    <property type="term" value="F:DNA binding"/>
    <property type="evidence" value="ECO:0007669"/>
    <property type="project" value="InterPro"/>
</dbReference>
<dbReference type="SUPFAM" id="SSF53335">
    <property type="entry name" value="S-adenosyl-L-methionine-dependent methyltransferases"/>
    <property type="match status" value="1"/>
</dbReference>
<dbReference type="EMBL" id="JACHIO010000024">
    <property type="protein sequence ID" value="MBB5066157.1"/>
    <property type="molecule type" value="Genomic_DNA"/>
</dbReference>
<organism evidence="5 6">
    <name type="scientific">Granulicella mallensis</name>
    <dbReference type="NCBI Taxonomy" id="940614"/>
    <lineage>
        <taxon>Bacteria</taxon>
        <taxon>Pseudomonadati</taxon>
        <taxon>Acidobacteriota</taxon>
        <taxon>Terriglobia</taxon>
        <taxon>Terriglobales</taxon>
        <taxon>Acidobacteriaceae</taxon>
        <taxon>Granulicella</taxon>
    </lineage>
</organism>
<evidence type="ECO:0000313" key="6">
    <source>
        <dbReference type="Proteomes" id="UP000584867"/>
    </source>
</evidence>
<keyword evidence="2 5" id="KW-0808">Transferase</keyword>
<dbReference type="AlphaFoldDB" id="A0A7W7ZU20"/>
<sequence>MPQEPYQIILGDCLEQMAKLPAGIVDMVLTDLPYGTTSNAWDSVIPMEKLWAEWKRVCKPGAPIVLFTQQPFTTTVAASNLKQLRTEWIWEKPQGTGFLNCHVYPLKNHENILVFCDKTPPYNPQKEYGHKTYKTGRRKGSSNYRPFDRVTETVNVDGSRYPKTVLEFKQDKGLHPTQKPLDLCEYLIRTYTNAGDTVLDCTMGSGTTIVAALNTGRKGIGIEQDQKYFDIAAQRCKETEANQTTLTSIPHEPDIIEEKAA</sequence>
<dbReference type="InterPro" id="IPR002941">
    <property type="entry name" value="DNA_methylase_N4/N6"/>
</dbReference>
<proteinExistence type="inferred from homology"/>
<evidence type="ECO:0000256" key="2">
    <source>
        <dbReference type="ARBA" id="ARBA00022679"/>
    </source>
</evidence>
<comment type="similarity">
    <text evidence="3">Belongs to the N(4)/N(6)-methyltransferase family.</text>
</comment>
<dbReference type="GO" id="GO:0008170">
    <property type="term" value="F:N-methyltransferase activity"/>
    <property type="evidence" value="ECO:0007669"/>
    <property type="project" value="InterPro"/>
</dbReference>
<accession>A0A7W7ZU20</accession>
<dbReference type="Proteomes" id="UP000584867">
    <property type="component" value="Unassembled WGS sequence"/>
</dbReference>
<dbReference type="InterPro" id="IPR029063">
    <property type="entry name" value="SAM-dependent_MTases_sf"/>
</dbReference>
<name>A0A7W7ZU20_9BACT</name>
<evidence type="ECO:0000313" key="5">
    <source>
        <dbReference type="EMBL" id="MBB5066157.1"/>
    </source>
</evidence>